<dbReference type="InterPro" id="IPR007731">
    <property type="entry name" value="DUF669"/>
</dbReference>
<gene>
    <name evidence="1" type="ORF">BAU06_09200</name>
</gene>
<evidence type="ECO:0000313" key="1">
    <source>
        <dbReference type="EMBL" id="ANN66446.1"/>
    </source>
</evidence>
<evidence type="ECO:0000313" key="2">
    <source>
        <dbReference type="Proteomes" id="UP000091897"/>
    </source>
</evidence>
<sequence>MASLQFDATTVAPQQSFSPIPAGVYPAQIVDSDLKPLKSGKGMGLSLTFEVLDGEYKGRKVFGNLNVQHENAQAQEIAQAQLSALCHATGVIKLQDSSQLHNKPIRMRVKVRTQEGYDPRNEVTGFEALAGNATPAAVPGAVIAAQQTPARTAPWKRA</sequence>
<evidence type="ECO:0008006" key="3">
    <source>
        <dbReference type="Google" id="ProtNLM"/>
    </source>
</evidence>
<organism evidence="1 2">
    <name type="scientific">Bordetella bronchialis</name>
    <dbReference type="NCBI Taxonomy" id="463025"/>
    <lineage>
        <taxon>Bacteria</taxon>
        <taxon>Pseudomonadati</taxon>
        <taxon>Pseudomonadota</taxon>
        <taxon>Betaproteobacteria</taxon>
        <taxon>Burkholderiales</taxon>
        <taxon>Alcaligenaceae</taxon>
        <taxon>Bordetella</taxon>
    </lineage>
</organism>
<dbReference type="Proteomes" id="UP000091897">
    <property type="component" value="Chromosome"/>
</dbReference>
<proteinExistence type="predicted"/>
<reference evidence="1 2" key="1">
    <citation type="submission" date="2016-06" db="EMBL/GenBank/DDBJ databases">
        <title>Complete genome sequences of Bordetella bronchialis and Bordetella flabilis.</title>
        <authorList>
            <person name="LiPuma J.J."/>
            <person name="Spilker T."/>
        </authorList>
    </citation>
    <scope>NUCLEOTIDE SEQUENCE [LARGE SCALE GENOMIC DNA]</scope>
    <source>
        <strain evidence="1 2">AU3182</strain>
    </source>
</reference>
<dbReference type="RefSeq" id="WP_066347495.1">
    <property type="nucleotide sequence ID" value="NZ_CBCSFJ010000005.1"/>
</dbReference>
<dbReference type="EMBL" id="CP016170">
    <property type="protein sequence ID" value="ANN66446.1"/>
    <property type="molecule type" value="Genomic_DNA"/>
</dbReference>
<dbReference type="Pfam" id="PF05037">
    <property type="entry name" value="DUF669"/>
    <property type="match status" value="1"/>
</dbReference>
<keyword evidence="2" id="KW-1185">Reference proteome</keyword>
<name>A0ABM6CR45_9BORD</name>
<protein>
    <recommendedName>
        <fullName evidence="3">DUF669 domain-containing protein</fullName>
    </recommendedName>
</protein>
<accession>A0ABM6CR45</accession>